<dbReference type="Pfam" id="PF04264">
    <property type="entry name" value="YceI"/>
    <property type="match status" value="1"/>
</dbReference>
<sequence>MVLSLLRRARAKSGGAGGGGLVLPVPRGAGTVSCEVVDPVGQRLGGAEITVTAKSDGRVVAKGTTDLFGLFTAALPAGEYGLLMTAESMRPASWSFYIEPGETLSMGRVELEVAQQLEPPSPGMWLIDPPHTAIRFIAKHVGMANVHGRFQKFEGGVRIAENPEESEVRVRIEAASLTTGNKTRDTHLRSADFLDVENYPYIDFVSDRFVYRGGNTWSVQGALTLHGVSRSVALDTAYLGAVNGGYGEELRCAARATAELHREDYTLNWRNMLARGIAIVGPTVKLEMDIQTMFQGPDTPTPPE</sequence>
<dbReference type="Pfam" id="PF13620">
    <property type="entry name" value="CarboxypepD_reg"/>
    <property type="match status" value="1"/>
</dbReference>
<dbReference type="PANTHER" id="PTHR34406">
    <property type="entry name" value="PROTEIN YCEI"/>
    <property type="match status" value="1"/>
</dbReference>
<evidence type="ECO:0000313" key="3">
    <source>
        <dbReference type="EMBL" id="GHD19795.1"/>
    </source>
</evidence>
<comment type="caution">
    <text evidence="3">The sequence shown here is derived from an EMBL/GenBank/DDBJ whole genome shotgun (WGS) entry which is preliminary data.</text>
</comment>
<dbReference type="SMART" id="SM00867">
    <property type="entry name" value="YceI"/>
    <property type="match status" value="1"/>
</dbReference>
<organism evidence="3 4">
    <name type="scientific">Streptomyces finlayi</name>
    <dbReference type="NCBI Taxonomy" id="67296"/>
    <lineage>
        <taxon>Bacteria</taxon>
        <taxon>Bacillati</taxon>
        <taxon>Actinomycetota</taxon>
        <taxon>Actinomycetes</taxon>
        <taxon>Kitasatosporales</taxon>
        <taxon>Streptomycetaceae</taxon>
        <taxon>Streptomyces</taxon>
    </lineage>
</organism>
<dbReference type="PANTHER" id="PTHR34406:SF1">
    <property type="entry name" value="PROTEIN YCEI"/>
    <property type="match status" value="1"/>
</dbReference>
<evidence type="ECO:0000313" key="4">
    <source>
        <dbReference type="Proteomes" id="UP000638353"/>
    </source>
</evidence>
<protein>
    <recommendedName>
        <fullName evidence="2">Lipid/polyisoprenoid-binding YceI-like domain-containing protein</fullName>
    </recommendedName>
</protein>
<dbReference type="SUPFAM" id="SSF101874">
    <property type="entry name" value="YceI-like"/>
    <property type="match status" value="1"/>
</dbReference>
<reference evidence="3" key="1">
    <citation type="journal article" date="2014" name="Int. J. Syst. Evol. Microbiol.">
        <title>Complete genome sequence of Corynebacterium casei LMG S-19264T (=DSM 44701T), isolated from a smear-ripened cheese.</title>
        <authorList>
            <consortium name="US DOE Joint Genome Institute (JGI-PGF)"/>
            <person name="Walter F."/>
            <person name="Albersmeier A."/>
            <person name="Kalinowski J."/>
            <person name="Ruckert C."/>
        </authorList>
    </citation>
    <scope>NUCLEOTIDE SEQUENCE</scope>
    <source>
        <strain evidence="3">JCM 4637</strain>
    </source>
</reference>
<comment type="similarity">
    <text evidence="1">Belongs to the UPF0312 family.</text>
</comment>
<feature type="domain" description="Lipid/polyisoprenoid-binding YceI-like" evidence="2">
    <location>
        <begin position="124"/>
        <end position="293"/>
    </location>
</feature>
<gene>
    <name evidence="3" type="ORF">GCM10010334_83740</name>
</gene>
<dbReference type="GO" id="GO:0030246">
    <property type="term" value="F:carbohydrate binding"/>
    <property type="evidence" value="ECO:0007669"/>
    <property type="project" value="InterPro"/>
</dbReference>
<dbReference type="EMBL" id="BMVC01000036">
    <property type="protein sequence ID" value="GHD19795.1"/>
    <property type="molecule type" value="Genomic_DNA"/>
</dbReference>
<dbReference type="AlphaFoldDB" id="A0A918X9I5"/>
<dbReference type="InterPro" id="IPR013784">
    <property type="entry name" value="Carb-bd-like_fold"/>
</dbReference>
<evidence type="ECO:0000256" key="1">
    <source>
        <dbReference type="ARBA" id="ARBA00008812"/>
    </source>
</evidence>
<dbReference type="RefSeq" id="WP_189828628.1">
    <property type="nucleotide sequence ID" value="NZ_BMVC01000036.1"/>
</dbReference>
<evidence type="ECO:0000259" key="2">
    <source>
        <dbReference type="SMART" id="SM00867"/>
    </source>
</evidence>
<dbReference type="SUPFAM" id="SSF49452">
    <property type="entry name" value="Starch-binding domain-like"/>
    <property type="match status" value="1"/>
</dbReference>
<accession>A0A918X9I5</accession>
<reference evidence="3" key="2">
    <citation type="submission" date="2020-09" db="EMBL/GenBank/DDBJ databases">
        <authorList>
            <person name="Sun Q."/>
            <person name="Ohkuma M."/>
        </authorList>
    </citation>
    <scope>NUCLEOTIDE SEQUENCE</scope>
    <source>
        <strain evidence="3">JCM 4637</strain>
    </source>
</reference>
<dbReference type="Gene3D" id="2.40.128.110">
    <property type="entry name" value="Lipid/polyisoprenoid-binding, YceI-like"/>
    <property type="match status" value="1"/>
</dbReference>
<name>A0A918X9I5_9ACTN</name>
<dbReference type="Proteomes" id="UP000638353">
    <property type="component" value="Unassembled WGS sequence"/>
</dbReference>
<dbReference type="InterPro" id="IPR007372">
    <property type="entry name" value="Lipid/polyisoprenoid-bd_YceI"/>
</dbReference>
<proteinExistence type="inferred from homology"/>
<dbReference type="InterPro" id="IPR036761">
    <property type="entry name" value="TTHA0802/YceI-like_sf"/>
</dbReference>